<name>A0A166ELM2_9EURY</name>
<organism evidence="2 3">
    <name type="scientific">Methanobrevibacter curvatus</name>
    <dbReference type="NCBI Taxonomy" id="49547"/>
    <lineage>
        <taxon>Archaea</taxon>
        <taxon>Methanobacteriati</taxon>
        <taxon>Methanobacteriota</taxon>
        <taxon>Methanomada group</taxon>
        <taxon>Methanobacteria</taxon>
        <taxon>Methanobacteriales</taxon>
        <taxon>Methanobacteriaceae</taxon>
        <taxon>Methanobrevibacter</taxon>
    </lineage>
</organism>
<evidence type="ECO:0000256" key="1">
    <source>
        <dbReference type="SAM" id="MobiDB-lite"/>
    </source>
</evidence>
<feature type="compositionally biased region" description="Basic and acidic residues" evidence="1">
    <location>
        <begin position="145"/>
        <end position="155"/>
    </location>
</feature>
<protein>
    <submittedName>
        <fullName evidence="2">Uncharacterized protein</fullName>
    </submittedName>
</protein>
<feature type="compositionally biased region" description="Low complexity" evidence="1">
    <location>
        <begin position="161"/>
        <end position="183"/>
    </location>
</feature>
<dbReference type="NCBIfam" id="NF041770">
    <property type="entry name" value="CFI_box_CTERM"/>
    <property type="match status" value="1"/>
</dbReference>
<proteinExistence type="predicted"/>
<dbReference type="InterPro" id="IPR049886">
    <property type="entry name" value="CFI_box_CTERM_dom"/>
</dbReference>
<sequence length="560" mass="66378">MEEIVCEVCGSKDIKKRGKLHSCNSCGSEYLPETIQDSNIDETEDIFTILGIEDLRNENLSDTEELFESSFDFRNEEGEVLDEESMEMIFAYLDDLKVKFLEKTNLDGNKFKNSDLEKEPLKTEFLEYVKANIVTIDKNNLNEHESDKKYYEDKNRKVKNNNDTNNNINTNNTNNNNKNNNNKNRNKNDRNKKYQNKNNQIIDGNAKNKNNLKPKIKSENDQELNNKEFLTLIVDKKYFDKEIYKKYTEFSEIINKNTSKNNSKNINGNNNLNLEKWEKDYYNGYLSAYNSTISDFKLNDAIIYFKRGIEKLDGLNNDEKKEELKFDFLDLVNGLGNWTLDCFNHYHFEEELETLILNLKESINALDETLAYFSQEIVEVNDEIYISYTSILKWSIEICRDHFYLVCNERNIKEKVERGKPQFYFDNQYKNDSQFSDFDQQMAETNNELRKFAIKNYDNYLEKIKKINPSFKDEKIKKSDNGGCYIATAIYGSYNSYEVLILREFRDKILFNNIFGRAFINLYYFLSPKIVKLFGNKKFFNLFFKGILDKIIIQLRKKYL</sequence>
<feature type="region of interest" description="Disordered" evidence="1">
    <location>
        <begin position="145"/>
        <end position="219"/>
    </location>
</feature>
<dbReference type="Proteomes" id="UP000077245">
    <property type="component" value="Unassembled WGS sequence"/>
</dbReference>
<dbReference type="EMBL" id="LWMV01000005">
    <property type="protein sequence ID" value="KZX16791.1"/>
    <property type="molecule type" value="Genomic_DNA"/>
</dbReference>
<dbReference type="STRING" id="49547.MBCUR_00300"/>
<accession>A0A166ELM2</accession>
<gene>
    <name evidence="2" type="ORF">MBCUR_00300</name>
</gene>
<dbReference type="PATRIC" id="fig|49547.3.peg.32"/>
<comment type="caution">
    <text evidence="2">The sequence shown here is derived from an EMBL/GenBank/DDBJ whole genome shotgun (WGS) entry which is preliminary data.</text>
</comment>
<dbReference type="AlphaFoldDB" id="A0A166ELM2"/>
<reference evidence="2 3" key="1">
    <citation type="submission" date="2016-04" db="EMBL/GenBank/DDBJ databases">
        <title>Genome sequence of Methanobrevibacter curvatus DSM 11111.</title>
        <authorList>
            <person name="Poehlein A."/>
            <person name="Seedorf H."/>
            <person name="Daniel R."/>
        </authorList>
    </citation>
    <scope>NUCLEOTIDE SEQUENCE [LARGE SCALE GENOMIC DNA]</scope>
    <source>
        <strain evidence="2 3">DSM 11111</strain>
    </source>
</reference>
<evidence type="ECO:0000313" key="2">
    <source>
        <dbReference type="EMBL" id="KZX16791.1"/>
    </source>
</evidence>
<keyword evidence="3" id="KW-1185">Reference proteome</keyword>
<dbReference type="RefSeq" id="WP_067088680.1">
    <property type="nucleotide sequence ID" value="NZ_LWMV01000005.1"/>
</dbReference>
<evidence type="ECO:0000313" key="3">
    <source>
        <dbReference type="Proteomes" id="UP000077245"/>
    </source>
</evidence>
<dbReference type="OrthoDB" id="12184at2157"/>